<dbReference type="GO" id="GO:0008237">
    <property type="term" value="F:metallopeptidase activity"/>
    <property type="evidence" value="ECO:0007669"/>
    <property type="project" value="UniProtKB-KW"/>
</dbReference>
<keyword evidence="13" id="KW-0645">Protease</keyword>
<dbReference type="GO" id="GO:0005886">
    <property type="term" value="C:plasma membrane"/>
    <property type="evidence" value="ECO:0007669"/>
    <property type="project" value="TreeGrafter"/>
</dbReference>
<comment type="caution">
    <text evidence="12">Lacks conserved residue(s) required for the propagation of feature annotation.</text>
</comment>
<evidence type="ECO:0000313" key="15">
    <source>
        <dbReference type="EMBL" id="CAF3372517.1"/>
    </source>
</evidence>
<name>A0A817XSX7_9BILA</name>
<feature type="active site" description="Proton donor 1" evidence="5">
    <location>
        <position position="581"/>
    </location>
</feature>
<evidence type="ECO:0000256" key="2">
    <source>
        <dbReference type="ARBA" id="ARBA00022729"/>
    </source>
</evidence>
<evidence type="ECO:0000256" key="9">
    <source>
        <dbReference type="PIRSR" id="PIRSR601548-3"/>
    </source>
</evidence>
<keyword evidence="3 10" id="KW-1015">Disulfide bond</keyword>
<keyword evidence="13" id="KW-0378">Hydrolase</keyword>
<gene>
    <name evidence="15" type="ORF">KIK155_LOCUS5532</name>
    <name evidence="16" type="ORF">TOA249_LOCUS5611</name>
</gene>
<feature type="disulfide bond" evidence="10 12">
    <location>
        <begin position="214"/>
        <end position="222"/>
    </location>
</feature>
<keyword evidence="13" id="KW-0121">Carboxypeptidase</keyword>
<feature type="active site" description="Proton acceptor 1" evidence="5">
    <location>
        <position position="449"/>
    </location>
</feature>
<feature type="glycosylation site" description="N-linked (GlcNAc...) (complex) asparagine" evidence="6">
    <location>
        <position position="172"/>
    </location>
</feature>
<organism evidence="15 17">
    <name type="scientific">Rotaria socialis</name>
    <dbReference type="NCBI Taxonomy" id="392032"/>
    <lineage>
        <taxon>Eukaryota</taxon>
        <taxon>Metazoa</taxon>
        <taxon>Spiralia</taxon>
        <taxon>Gnathifera</taxon>
        <taxon>Rotifera</taxon>
        <taxon>Eurotatoria</taxon>
        <taxon>Bdelloidea</taxon>
        <taxon>Philodinida</taxon>
        <taxon>Philodinidae</taxon>
        <taxon>Rotaria</taxon>
    </lineage>
</organism>
<evidence type="ECO:0000256" key="11">
    <source>
        <dbReference type="PIRSR" id="PIRSR601548-8"/>
    </source>
</evidence>
<dbReference type="EMBL" id="CAJOBS010000229">
    <property type="protein sequence ID" value="CAF4529314.1"/>
    <property type="molecule type" value="Genomic_DNA"/>
</dbReference>
<feature type="binding site" evidence="8">
    <location>
        <position position="288"/>
    </location>
    <ligand>
        <name>chloride</name>
        <dbReference type="ChEBI" id="CHEBI:17996"/>
        <label>1</label>
    </ligand>
</feature>
<dbReference type="CDD" id="cd06461">
    <property type="entry name" value="M2_ACE"/>
    <property type="match status" value="1"/>
</dbReference>
<reference evidence="15" key="1">
    <citation type="submission" date="2021-02" db="EMBL/GenBank/DDBJ databases">
        <authorList>
            <person name="Nowell W R."/>
        </authorList>
    </citation>
    <scope>NUCLEOTIDE SEQUENCE</scope>
</reference>
<dbReference type="GO" id="GO:0006508">
    <property type="term" value="P:proteolysis"/>
    <property type="evidence" value="ECO:0007669"/>
    <property type="project" value="UniProtKB-KW"/>
</dbReference>
<proteinExistence type="inferred from homology"/>
<feature type="chain" id="PRO_5035614647" description="Angiotensin-converting enzyme" evidence="14">
    <location>
        <begin position="22"/>
        <end position="685"/>
    </location>
</feature>
<keyword evidence="9 13" id="KW-0862">Zinc</keyword>
<evidence type="ECO:0000256" key="6">
    <source>
        <dbReference type="PIRSR" id="PIRSR601548-10"/>
    </source>
</evidence>
<evidence type="ECO:0000256" key="14">
    <source>
        <dbReference type="SAM" id="SignalP"/>
    </source>
</evidence>
<dbReference type="PRINTS" id="PR00791">
    <property type="entry name" value="PEPDIPTASEA"/>
</dbReference>
<feature type="disulfide bond" evidence="10 12">
    <location>
        <begin position="417"/>
        <end position="435"/>
    </location>
</feature>
<feature type="active site" description="Proton donor 2" evidence="7">
    <location>
        <position position="581"/>
    </location>
</feature>
<protein>
    <recommendedName>
        <fullName evidence="13">Angiotensin-converting enzyme</fullName>
        <ecNumber evidence="13">3.4.-.-</ecNumber>
    </recommendedName>
</protein>
<feature type="disulfide bond" evidence="10">
    <location>
        <begin position="606"/>
        <end position="618"/>
    </location>
</feature>
<evidence type="ECO:0000256" key="1">
    <source>
        <dbReference type="ARBA" id="ARBA00008139"/>
    </source>
</evidence>
<dbReference type="PANTHER" id="PTHR10514">
    <property type="entry name" value="ANGIOTENSIN-CONVERTING ENZYME"/>
    <property type="match status" value="1"/>
</dbReference>
<dbReference type="SUPFAM" id="SSF55486">
    <property type="entry name" value="Metalloproteases ('zincins'), catalytic domain"/>
    <property type="match status" value="1"/>
</dbReference>
<feature type="binding site" evidence="11">
    <location>
        <position position="452"/>
    </location>
    <ligand>
        <name>Zn(2+)</name>
        <dbReference type="ChEBI" id="CHEBI:29105"/>
        <label>2</label>
        <note>catalytic</note>
    </ligand>
</feature>
<feature type="binding site" evidence="8">
    <location>
        <position position="590"/>
    </location>
    <ligand>
        <name>chloride</name>
        <dbReference type="ChEBI" id="CHEBI:17996"/>
        <label>1</label>
    </ligand>
</feature>
<feature type="binding site" evidence="9">
    <location>
        <position position="452"/>
    </location>
    <ligand>
        <name>Zn(2+)</name>
        <dbReference type="ChEBI" id="CHEBI:29105"/>
        <label>1</label>
        <note>catalytic</note>
    </ligand>
</feature>
<evidence type="ECO:0000256" key="7">
    <source>
        <dbReference type="PIRSR" id="PIRSR601548-11"/>
    </source>
</evidence>
<evidence type="ECO:0000256" key="12">
    <source>
        <dbReference type="PROSITE-ProRule" id="PRU01355"/>
    </source>
</evidence>
<comment type="cofactor">
    <cofactor evidence="13">
        <name>Zn(2+)</name>
        <dbReference type="ChEBI" id="CHEBI:29105"/>
    </cofactor>
    <text evidence="13">Binds 1 zinc ion per subunit.</text>
</comment>
<dbReference type="InterPro" id="IPR001548">
    <property type="entry name" value="Peptidase_M2"/>
</dbReference>
<feature type="binding site" evidence="11">
    <location>
        <position position="477"/>
    </location>
    <ligand>
        <name>Zn(2+)</name>
        <dbReference type="ChEBI" id="CHEBI:29105"/>
        <label>2</label>
        <note>catalytic</note>
    </ligand>
</feature>
<evidence type="ECO:0000313" key="17">
    <source>
        <dbReference type="Proteomes" id="UP000663865"/>
    </source>
</evidence>
<dbReference type="PANTHER" id="PTHR10514:SF27">
    <property type="entry name" value="ANGIOTENSIN-CONVERTING ENZYME"/>
    <property type="match status" value="1"/>
</dbReference>
<dbReference type="PROSITE" id="PS52011">
    <property type="entry name" value="PEPTIDASE_M2"/>
    <property type="match status" value="1"/>
</dbReference>
<feature type="binding site" evidence="11">
    <location>
        <position position="448"/>
    </location>
    <ligand>
        <name>Zn(2+)</name>
        <dbReference type="ChEBI" id="CHEBI:29105"/>
        <label>2</label>
        <note>catalytic</note>
    </ligand>
</feature>
<dbReference type="Proteomes" id="UP000663865">
    <property type="component" value="Unassembled WGS sequence"/>
</dbReference>
<evidence type="ECO:0000256" key="4">
    <source>
        <dbReference type="ARBA" id="ARBA00023180"/>
    </source>
</evidence>
<evidence type="ECO:0000256" key="13">
    <source>
        <dbReference type="RuleBase" id="RU361144"/>
    </source>
</evidence>
<keyword evidence="9 13" id="KW-0479">Metal-binding</keyword>
<evidence type="ECO:0000313" key="16">
    <source>
        <dbReference type="EMBL" id="CAF4529314.1"/>
    </source>
</evidence>
<dbReference type="AlphaFoldDB" id="A0A817XSX7"/>
<evidence type="ECO:0000256" key="10">
    <source>
        <dbReference type="PIRSR" id="PIRSR601548-4"/>
    </source>
</evidence>
<dbReference type="GO" id="GO:0008241">
    <property type="term" value="F:peptidyl-dipeptidase activity"/>
    <property type="evidence" value="ECO:0007669"/>
    <property type="project" value="InterPro"/>
</dbReference>
<keyword evidence="2 14" id="KW-0732">Signal</keyword>
<keyword evidence="4 6" id="KW-0325">Glycoprotein</keyword>
<comment type="caution">
    <text evidence="15">The sequence shown here is derived from an EMBL/GenBank/DDBJ whole genome shotgun (WGS) entry which is preliminary data.</text>
</comment>
<evidence type="ECO:0000256" key="3">
    <source>
        <dbReference type="ARBA" id="ARBA00023157"/>
    </source>
</evidence>
<dbReference type="EC" id="3.4.-.-" evidence="13"/>
<dbReference type="Pfam" id="PF01401">
    <property type="entry name" value="Peptidase_M2"/>
    <property type="match status" value="1"/>
</dbReference>
<feature type="binding site" evidence="9">
    <location>
        <position position="448"/>
    </location>
    <ligand>
        <name>Zn(2+)</name>
        <dbReference type="ChEBI" id="CHEBI:29105"/>
        <label>1</label>
        <note>catalytic</note>
    </ligand>
</feature>
<evidence type="ECO:0000256" key="8">
    <source>
        <dbReference type="PIRSR" id="PIRSR601548-2"/>
    </source>
</evidence>
<dbReference type="EMBL" id="CAJNYV010000643">
    <property type="protein sequence ID" value="CAF3372517.1"/>
    <property type="molecule type" value="Genomic_DNA"/>
</dbReference>
<feature type="active site" description="Proton acceptor 2" evidence="7">
    <location>
        <position position="449"/>
    </location>
</feature>
<dbReference type="Proteomes" id="UP000663838">
    <property type="component" value="Unassembled WGS sequence"/>
</dbReference>
<dbReference type="GO" id="GO:0046872">
    <property type="term" value="F:metal ion binding"/>
    <property type="evidence" value="ECO:0007669"/>
    <property type="project" value="UniProtKB-KW"/>
</dbReference>
<feature type="glycosylation site" description="N-linked (GlcNAc...) asparagine" evidence="6">
    <location>
        <position position="133"/>
    </location>
</feature>
<feature type="signal peptide" evidence="14">
    <location>
        <begin position="1"/>
        <end position="21"/>
    </location>
</feature>
<feature type="binding site" evidence="9">
    <location>
        <position position="477"/>
    </location>
    <ligand>
        <name>Zn(2+)</name>
        <dbReference type="ChEBI" id="CHEBI:29105"/>
        <label>1</label>
        <note>catalytic</note>
    </ligand>
</feature>
<evidence type="ECO:0000256" key="5">
    <source>
        <dbReference type="PIRSR" id="PIRSR601548-1"/>
    </source>
</evidence>
<keyword evidence="13" id="KW-0482">Metalloprotease</keyword>
<dbReference type="GO" id="GO:0004180">
    <property type="term" value="F:carboxypeptidase activity"/>
    <property type="evidence" value="ECO:0007669"/>
    <property type="project" value="UniProtKB-KW"/>
</dbReference>
<accession>A0A817XSX7</accession>
<sequence>MKNCIIIISLLFISSFEFSISYRKRNHHFDERLEQLLDILKLHFTEDFDETITFDANNDNNPDSVNTEPQVDPNDRVNVELWNRLNAEDEKRMPTIIDYSDEVTATAWLKWYLRIAQRHHQVSAHLHWNYETNITKENQKLMTAQSLLQSPFSHKVLPIAKKFNENLKESENDDLKRIFGRLATGVVSDNMVELKQASRLHAQLENIYAVAKVCESSDPEKCYALSPSLERVMQVEKDYDRLTWAWKGWHDECGNKVRPVYLSYIDLLNKNIKENGYTDLSEYWIKDYEMGGVVEFEGTIDQLLKDIMPLYEQLHAYVRGRLCSMYSNRFSCNGPIPAHILGNMWAQTWHDRFDDLMPYPDAPLVNITEVLLEKKFTTHQMYTTSESFFTSIGLYPMTPKFWARSLFTKPTDRDVVCHPAASDMGYHDDYRVKICTEIDDDYFYTIHHEMGHVEYYMAYGEKQSFAYRDGANSGFHEAIGDTIGMYAISPSHLIKLGFLDEEAVNQHYEINYLFRLALQKVAFLPFGYIMDKYRFLLFRGKIDREHELNSRWWALRVYYGGVMAAVDRSDEVNFDAGAKYHIPSNVPYLRYFIAHILQFQFYRAMCRLQGVTERLHMCDIYGNKFVGAKFKEMLAMGSSKSWQDILKVLTGEDRLESKAILDFFSPLHTWLKAENLARGYPVGWM</sequence>
<comment type="similarity">
    <text evidence="1 12 13">Belongs to the peptidase M2 family.</text>
</comment>